<dbReference type="Gene3D" id="2.60.40.790">
    <property type="match status" value="1"/>
</dbReference>
<evidence type="ECO:0000256" key="3">
    <source>
        <dbReference type="RuleBase" id="RU003616"/>
    </source>
</evidence>
<dbReference type="InterPro" id="IPR002068">
    <property type="entry name" value="A-crystallin/Hsp20_dom"/>
</dbReference>
<evidence type="ECO:0000259" key="4">
    <source>
        <dbReference type="PROSITE" id="PS01031"/>
    </source>
</evidence>
<dbReference type="PROSITE" id="PS01031">
    <property type="entry name" value="SHSP"/>
    <property type="match status" value="1"/>
</dbReference>
<proteinExistence type="inferred from homology"/>
<dbReference type="EMBL" id="CP136892">
    <property type="protein sequence ID" value="WOL00001.1"/>
    <property type="molecule type" value="Genomic_DNA"/>
</dbReference>
<sequence length="154" mass="17558">MSIVSSLFGRKKNKVASQEPTMVDIWDPLEGFAFATTAMTVSHPVATTHMDWKETPDAHVFIADLPGLKKEEVNIELEEEKVLKISGQRTRESEEKGDKWHRIERSNEKFFRSVKLPKNANIDDMKAELVDGVLTVTVPKENDKKPQTRLLKIN</sequence>
<evidence type="ECO:0000256" key="1">
    <source>
        <dbReference type="ARBA" id="ARBA00023016"/>
    </source>
</evidence>
<dbReference type="InterPro" id="IPR008978">
    <property type="entry name" value="HSP20-like_chaperone"/>
</dbReference>
<dbReference type="InterPro" id="IPR031107">
    <property type="entry name" value="Small_HSP"/>
</dbReference>
<dbReference type="CDD" id="cd06472">
    <property type="entry name" value="ACD_ScHsp26_like"/>
    <property type="match status" value="1"/>
</dbReference>
<dbReference type="SUPFAM" id="SSF49764">
    <property type="entry name" value="HSP20-like chaperones"/>
    <property type="match status" value="1"/>
</dbReference>
<evidence type="ECO:0000256" key="2">
    <source>
        <dbReference type="PROSITE-ProRule" id="PRU00285"/>
    </source>
</evidence>
<evidence type="ECO:0000313" key="5">
    <source>
        <dbReference type="EMBL" id="WOL00001.1"/>
    </source>
</evidence>
<evidence type="ECO:0000313" key="6">
    <source>
        <dbReference type="Proteomes" id="UP001327560"/>
    </source>
</evidence>
<comment type="similarity">
    <text evidence="2 3">Belongs to the small heat shock protein (HSP20) family.</text>
</comment>
<keyword evidence="1" id="KW-0346">Stress response</keyword>
<dbReference type="AlphaFoldDB" id="A0AAQ3Q852"/>
<accession>A0AAQ3Q852</accession>
<name>A0AAQ3Q852_9LILI</name>
<keyword evidence="6" id="KW-1185">Reference proteome</keyword>
<gene>
    <name evidence="5" type="ORF">Cni_G08712</name>
</gene>
<organism evidence="5 6">
    <name type="scientific">Canna indica</name>
    <name type="common">Indian-shot</name>
    <dbReference type="NCBI Taxonomy" id="4628"/>
    <lineage>
        <taxon>Eukaryota</taxon>
        <taxon>Viridiplantae</taxon>
        <taxon>Streptophyta</taxon>
        <taxon>Embryophyta</taxon>
        <taxon>Tracheophyta</taxon>
        <taxon>Spermatophyta</taxon>
        <taxon>Magnoliopsida</taxon>
        <taxon>Liliopsida</taxon>
        <taxon>Zingiberales</taxon>
        <taxon>Cannaceae</taxon>
        <taxon>Canna</taxon>
    </lineage>
</organism>
<reference evidence="5 6" key="1">
    <citation type="submission" date="2023-10" db="EMBL/GenBank/DDBJ databases">
        <title>Chromosome-scale genome assembly provides insights into flower coloration mechanisms of Canna indica.</title>
        <authorList>
            <person name="Li C."/>
        </authorList>
    </citation>
    <scope>NUCLEOTIDE SEQUENCE [LARGE SCALE GENOMIC DNA]</scope>
    <source>
        <tissue evidence="5">Flower</tissue>
    </source>
</reference>
<dbReference type="Pfam" id="PF00011">
    <property type="entry name" value="HSP20"/>
    <property type="match status" value="1"/>
</dbReference>
<protein>
    <recommendedName>
        <fullName evidence="4">SHSP domain-containing protein</fullName>
    </recommendedName>
</protein>
<dbReference type="PANTHER" id="PTHR11527">
    <property type="entry name" value="HEAT-SHOCK PROTEIN 20 FAMILY MEMBER"/>
    <property type="match status" value="1"/>
</dbReference>
<feature type="domain" description="SHSP" evidence="4">
    <location>
        <begin position="41"/>
        <end position="154"/>
    </location>
</feature>
<dbReference type="Proteomes" id="UP001327560">
    <property type="component" value="Chromosome 3"/>
</dbReference>